<feature type="non-terminal residue" evidence="1">
    <location>
        <position position="1"/>
    </location>
</feature>
<organism evidence="1 2">
    <name type="scientific">Nephila pilipes</name>
    <name type="common">Giant wood spider</name>
    <name type="synonym">Nephila maculata</name>
    <dbReference type="NCBI Taxonomy" id="299642"/>
    <lineage>
        <taxon>Eukaryota</taxon>
        <taxon>Metazoa</taxon>
        <taxon>Ecdysozoa</taxon>
        <taxon>Arthropoda</taxon>
        <taxon>Chelicerata</taxon>
        <taxon>Arachnida</taxon>
        <taxon>Araneae</taxon>
        <taxon>Araneomorphae</taxon>
        <taxon>Entelegynae</taxon>
        <taxon>Araneoidea</taxon>
        <taxon>Nephilidae</taxon>
        <taxon>Nephila</taxon>
    </lineage>
</organism>
<gene>
    <name evidence="1" type="ORF">NPIL_296691</name>
</gene>
<evidence type="ECO:0000313" key="1">
    <source>
        <dbReference type="EMBL" id="GFU28532.1"/>
    </source>
</evidence>
<proteinExistence type="predicted"/>
<evidence type="ECO:0000313" key="2">
    <source>
        <dbReference type="Proteomes" id="UP000887013"/>
    </source>
</evidence>
<sequence>GLIINVQKRSDLLQPIQKDQVQPKLRGIHKIKPDSRSIKSSVTSGKPPDRDVRKEFTYITFTLTLCYDVQHQENLPPKDLKLAGAYVNVL</sequence>
<accession>A0A8X6QNL9</accession>
<protein>
    <submittedName>
        <fullName evidence="1">Uncharacterized protein</fullName>
    </submittedName>
</protein>
<dbReference type="EMBL" id="BMAW01033074">
    <property type="protein sequence ID" value="GFU28532.1"/>
    <property type="molecule type" value="Genomic_DNA"/>
</dbReference>
<keyword evidence="2" id="KW-1185">Reference proteome</keyword>
<dbReference type="Proteomes" id="UP000887013">
    <property type="component" value="Unassembled WGS sequence"/>
</dbReference>
<name>A0A8X6QNL9_NEPPI</name>
<reference evidence="1" key="1">
    <citation type="submission" date="2020-08" db="EMBL/GenBank/DDBJ databases">
        <title>Multicomponent nature underlies the extraordinary mechanical properties of spider dragline silk.</title>
        <authorList>
            <person name="Kono N."/>
            <person name="Nakamura H."/>
            <person name="Mori M."/>
            <person name="Yoshida Y."/>
            <person name="Ohtoshi R."/>
            <person name="Malay A.D."/>
            <person name="Moran D.A.P."/>
            <person name="Tomita M."/>
            <person name="Numata K."/>
            <person name="Arakawa K."/>
        </authorList>
    </citation>
    <scope>NUCLEOTIDE SEQUENCE</scope>
</reference>
<dbReference type="AlphaFoldDB" id="A0A8X6QNL9"/>
<comment type="caution">
    <text evidence="1">The sequence shown here is derived from an EMBL/GenBank/DDBJ whole genome shotgun (WGS) entry which is preliminary data.</text>
</comment>